<evidence type="ECO:0000313" key="4">
    <source>
        <dbReference type="EMBL" id="RSK33746.1"/>
    </source>
</evidence>
<dbReference type="NCBIfam" id="TIGR03528">
    <property type="entry name" value="2_3_DAP_am_ly"/>
    <property type="match status" value="1"/>
</dbReference>
<comment type="cofactor">
    <cofactor evidence="1">
        <name>pyridoxal 5'-phosphate</name>
        <dbReference type="ChEBI" id="CHEBI:597326"/>
    </cofactor>
</comment>
<dbReference type="PANTHER" id="PTHR42937">
    <property type="match status" value="1"/>
</dbReference>
<evidence type="ECO:0000313" key="5">
    <source>
        <dbReference type="Proteomes" id="UP000272481"/>
    </source>
</evidence>
<gene>
    <name evidence="4" type="primary">dpaL</name>
    <name evidence="4" type="ORF">EJA12_06270</name>
</gene>
<evidence type="ECO:0000256" key="1">
    <source>
        <dbReference type="ARBA" id="ARBA00001933"/>
    </source>
</evidence>
<keyword evidence="4" id="KW-0456">Lyase</keyword>
<dbReference type="InterPro" id="IPR036052">
    <property type="entry name" value="TrpB-like_PALP_sf"/>
</dbReference>
<dbReference type="InterPro" id="IPR019871">
    <property type="entry name" value="DiNH2propionate_NH3-lyase_sub"/>
</dbReference>
<dbReference type="NCBIfam" id="TIGR01747">
    <property type="entry name" value="diampropi_NH3ly"/>
    <property type="match status" value="1"/>
</dbReference>
<dbReference type="Pfam" id="PF00291">
    <property type="entry name" value="PALP"/>
    <property type="match status" value="1"/>
</dbReference>
<dbReference type="CDD" id="cd00640">
    <property type="entry name" value="Trp-synth-beta_II"/>
    <property type="match status" value="1"/>
</dbReference>
<dbReference type="GO" id="GO:0008838">
    <property type="term" value="F:diaminopropionate ammonia-lyase activity"/>
    <property type="evidence" value="ECO:0007669"/>
    <property type="project" value="UniProtKB-EC"/>
</dbReference>
<sequence>MMKKIKLANNTVRGTRHHADLLNFLQKDSIEPITRFHKSYEGYNETPLVRLEELSKVIGVKDIYVKDESKRFGLNAFKVLGGLYAIGRYLSEKADIPLEELTFERLNSKELKKKVGNVVFASATDGNHGRGVAWAAKKLGFHAVIYMPKGSSLRRLKHITDTGAEGFITEWNYDDTVRYVAEQAEKNNWVVVQDTAWEGYEKIPEWIMQGYSMIGAELEEQLKEQRPTHLFLQAGVGSFAAAVLGYMALLYGEELPKTYIVEPDVADCYYQSFKANSSHAVNVGGAMQTIMAGLACGEPNETAWNIISEYAHGGFSCDDWIAELGMRVLGNPLGEDDRVISGESGAAPLGLVYDLMTAEDSIGIAKEIGLDEKSVILVISTEGDTDPNHYRKVVWGHITSEVGVGQI</sequence>
<dbReference type="Proteomes" id="UP000272481">
    <property type="component" value="Unassembled WGS sequence"/>
</dbReference>
<dbReference type="NCBIfam" id="NF006058">
    <property type="entry name" value="PRK08206.1"/>
    <property type="match status" value="1"/>
</dbReference>
<keyword evidence="5" id="KW-1185">Reference proteome</keyword>
<dbReference type="Gene3D" id="3.40.50.1100">
    <property type="match status" value="2"/>
</dbReference>
<name>A0ABX9ZE23_9BACL</name>
<dbReference type="EC" id="4.3.1.15" evidence="4"/>
<keyword evidence="2" id="KW-0663">Pyridoxal phosphate</keyword>
<feature type="domain" description="Tryptophan synthase beta chain-like PALP" evidence="3">
    <location>
        <begin position="42"/>
        <end position="352"/>
    </location>
</feature>
<accession>A0ABX9ZE23</accession>
<organism evidence="4 5">
    <name type="scientific">Bhargavaea beijingensis</name>
    <dbReference type="NCBI Taxonomy" id="426756"/>
    <lineage>
        <taxon>Bacteria</taxon>
        <taxon>Bacillati</taxon>
        <taxon>Bacillota</taxon>
        <taxon>Bacilli</taxon>
        <taxon>Bacillales</taxon>
        <taxon>Caryophanaceae</taxon>
        <taxon>Bhargavaea</taxon>
    </lineage>
</organism>
<comment type="caution">
    <text evidence="4">The sequence shown here is derived from an EMBL/GenBank/DDBJ whole genome shotgun (WGS) entry which is preliminary data.</text>
</comment>
<dbReference type="EMBL" id="RWGW01000008">
    <property type="protein sequence ID" value="RSK33746.1"/>
    <property type="molecule type" value="Genomic_DNA"/>
</dbReference>
<reference evidence="4 5" key="1">
    <citation type="submission" date="2018-12" db="EMBL/GenBank/DDBJ databases">
        <title>Comparitive functional genomics of dry heat resistant strains isolated from the viking spacecraft.</title>
        <authorList>
            <person name="Seuylemezian A."/>
            <person name="Vaishampayan P."/>
        </authorList>
    </citation>
    <scope>NUCLEOTIDE SEQUENCE [LARGE SCALE GENOMIC DNA]</scope>
    <source>
        <strain evidence="4 5">M6-11</strain>
    </source>
</reference>
<dbReference type="SUPFAM" id="SSF53686">
    <property type="entry name" value="Tryptophan synthase beta subunit-like PLP-dependent enzymes"/>
    <property type="match status" value="1"/>
</dbReference>
<evidence type="ECO:0000259" key="3">
    <source>
        <dbReference type="Pfam" id="PF00291"/>
    </source>
</evidence>
<dbReference type="InterPro" id="IPR001926">
    <property type="entry name" value="TrpB-like_PALP"/>
</dbReference>
<dbReference type="PANTHER" id="PTHR42937:SF1">
    <property type="entry name" value="DIAMINOPROPIONATE AMMONIA-LYASE"/>
    <property type="match status" value="1"/>
</dbReference>
<protein>
    <submittedName>
        <fullName evidence="4">Diaminopropionate ammonia-lyase</fullName>
        <ecNumber evidence="4">4.3.1.15</ecNumber>
    </submittedName>
</protein>
<dbReference type="InterPro" id="IPR010081">
    <property type="entry name" value="DiNH2opropionate_NH3_lyase"/>
</dbReference>
<evidence type="ECO:0000256" key="2">
    <source>
        <dbReference type="ARBA" id="ARBA00022898"/>
    </source>
</evidence>
<proteinExistence type="predicted"/>